<keyword evidence="4" id="KW-1185">Reference proteome</keyword>
<dbReference type="Pfam" id="PF05257">
    <property type="entry name" value="CHAP"/>
    <property type="match status" value="1"/>
</dbReference>
<dbReference type="SUPFAM" id="SSF54001">
    <property type="entry name" value="Cysteine proteinases"/>
    <property type="match status" value="1"/>
</dbReference>
<evidence type="ECO:0000256" key="1">
    <source>
        <dbReference type="SAM" id="SignalP"/>
    </source>
</evidence>
<accession>A0ABT9YS11</accession>
<dbReference type="InterPro" id="IPR007921">
    <property type="entry name" value="CHAP_dom"/>
</dbReference>
<gene>
    <name evidence="3" type="ORF">J2S23_001335</name>
</gene>
<evidence type="ECO:0000313" key="3">
    <source>
        <dbReference type="EMBL" id="MDQ0222777.1"/>
    </source>
</evidence>
<dbReference type="RefSeq" id="WP_307121959.1">
    <property type="nucleotide sequence ID" value="NZ_JAUSTM010000011.1"/>
</dbReference>
<dbReference type="InterPro" id="IPR038765">
    <property type="entry name" value="Papain-like_cys_pep_sf"/>
</dbReference>
<reference evidence="3 4" key="1">
    <citation type="submission" date="2023-07" db="EMBL/GenBank/DDBJ databases">
        <title>Genomic Encyclopedia of Type Strains, Phase IV (KMG-IV): sequencing the most valuable type-strain genomes for metagenomic binning, comparative biology and taxonomic classification.</title>
        <authorList>
            <person name="Goeker M."/>
        </authorList>
    </citation>
    <scope>NUCLEOTIDE SEQUENCE [LARGE SCALE GENOMIC DNA]</scope>
    <source>
        <strain evidence="3 4">DSM 105143</strain>
    </source>
</reference>
<dbReference type="EMBL" id="JAUSTM010000011">
    <property type="protein sequence ID" value="MDQ0222777.1"/>
    <property type="molecule type" value="Genomic_DNA"/>
</dbReference>
<organism evidence="3 4">
    <name type="scientific">Streptococcus moroccensis</name>
    <dbReference type="NCBI Taxonomy" id="1451356"/>
    <lineage>
        <taxon>Bacteria</taxon>
        <taxon>Bacillati</taxon>
        <taxon>Bacillota</taxon>
        <taxon>Bacilli</taxon>
        <taxon>Lactobacillales</taxon>
        <taxon>Streptococcaceae</taxon>
        <taxon>Streptococcus</taxon>
    </lineage>
</organism>
<feature type="chain" id="PRO_5047178580" evidence="1">
    <location>
        <begin position="26"/>
        <end position="420"/>
    </location>
</feature>
<feature type="domain" description="Peptidase C51" evidence="2">
    <location>
        <begin position="290"/>
        <end position="417"/>
    </location>
</feature>
<dbReference type="InterPro" id="IPR009148">
    <property type="entry name" value="PcsB-like"/>
</dbReference>
<comment type="caution">
    <text evidence="3">The sequence shown here is derived from an EMBL/GenBank/DDBJ whole genome shotgun (WGS) entry which is preliminary data.</text>
</comment>
<dbReference type="PRINTS" id="PR01852">
    <property type="entry name" value="SIBAPROTEIN"/>
</dbReference>
<name>A0ABT9YS11_9STRE</name>
<proteinExistence type="predicted"/>
<dbReference type="Proteomes" id="UP001223079">
    <property type="component" value="Unassembled WGS sequence"/>
</dbReference>
<dbReference type="Gene3D" id="3.90.1720.10">
    <property type="entry name" value="endopeptidase domain like (from Nostoc punctiforme)"/>
    <property type="match status" value="1"/>
</dbReference>
<sequence>MKKIFSSLLFSTATLGGVVGLTAQANQVTGTAPVSTEPSVQATETTKAILKSKDIVTENDVAVSESAFTASVLPLAHKSTPSVAPVAEEVVKEVAYEDVQTVRTGYAPVTVDVLEVKVEAPKAAEANDAVPALESNPELTVSPASAGAYVEHAAPAPVVATEVVAPVESAPVVSTPVEVSAAPVEATPAPTVTETPVTPTETAAPAVVTPAEAAPAAPTEVVTPVTTTEATTEVASTPVETTPAVATSAETVVAPVTEAPAPVVAEVTTVKPVEATPAPAVQTSSETASVVNLRSAATTTSTQSETTNTYPIGQCTWGAKTLAPWVGNNWGNAGQWVSSARTAGFTVGTTPAVGAVAVWPNDGGGYGHVAVVTSVESSTRIQVSESNYAGNQSIANYRGWFNPTHSIWGGGTVYYIYPNA</sequence>
<evidence type="ECO:0000313" key="4">
    <source>
        <dbReference type="Proteomes" id="UP001223079"/>
    </source>
</evidence>
<evidence type="ECO:0000259" key="2">
    <source>
        <dbReference type="PROSITE" id="PS50911"/>
    </source>
</evidence>
<feature type="signal peptide" evidence="1">
    <location>
        <begin position="1"/>
        <end position="25"/>
    </location>
</feature>
<protein>
    <submittedName>
        <fullName evidence="3">Surface antigen</fullName>
    </submittedName>
</protein>
<keyword evidence="1" id="KW-0732">Signal</keyword>
<dbReference type="PROSITE" id="PS50911">
    <property type="entry name" value="CHAP"/>
    <property type="match status" value="1"/>
</dbReference>